<evidence type="ECO:0000313" key="1">
    <source>
        <dbReference type="EMBL" id="KAK3293627.1"/>
    </source>
</evidence>
<dbReference type="RefSeq" id="XP_062657141.1">
    <property type="nucleotide sequence ID" value="XM_062804424.1"/>
</dbReference>
<dbReference type="EMBL" id="JAUEPN010000006">
    <property type="protein sequence ID" value="KAK3293627.1"/>
    <property type="molecule type" value="Genomic_DNA"/>
</dbReference>
<reference evidence="1" key="1">
    <citation type="journal article" date="2023" name="Mol. Phylogenet. Evol.">
        <title>Genome-scale phylogeny and comparative genomics of the fungal order Sordariales.</title>
        <authorList>
            <person name="Hensen N."/>
            <person name="Bonometti L."/>
            <person name="Westerberg I."/>
            <person name="Brannstrom I.O."/>
            <person name="Guillou S."/>
            <person name="Cros-Aarteil S."/>
            <person name="Calhoun S."/>
            <person name="Haridas S."/>
            <person name="Kuo A."/>
            <person name="Mondo S."/>
            <person name="Pangilinan J."/>
            <person name="Riley R."/>
            <person name="LaButti K."/>
            <person name="Andreopoulos B."/>
            <person name="Lipzen A."/>
            <person name="Chen C."/>
            <person name="Yan M."/>
            <person name="Daum C."/>
            <person name="Ng V."/>
            <person name="Clum A."/>
            <person name="Steindorff A."/>
            <person name="Ohm R.A."/>
            <person name="Martin F."/>
            <person name="Silar P."/>
            <person name="Natvig D.O."/>
            <person name="Lalanne C."/>
            <person name="Gautier V."/>
            <person name="Ament-Velasquez S.L."/>
            <person name="Kruys A."/>
            <person name="Hutchinson M.I."/>
            <person name="Powell A.J."/>
            <person name="Barry K."/>
            <person name="Miller A.N."/>
            <person name="Grigoriev I.V."/>
            <person name="Debuchy R."/>
            <person name="Gladieux P."/>
            <person name="Hiltunen Thoren M."/>
            <person name="Johannesson H."/>
        </authorList>
    </citation>
    <scope>NUCLEOTIDE SEQUENCE</scope>
    <source>
        <strain evidence="1">CBS 168.71</strain>
    </source>
</reference>
<gene>
    <name evidence="1" type="ORF">B0H64DRAFT_405120</name>
</gene>
<dbReference type="AlphaFoldDB" id="A0AAE0LQE8"/>
<keyword evidence="2" id="KW-1185">Reference proteome</keyword>
<protein>
    <submittedName>
        <fullName evidence="1">Uncharacterized protein</fullName>
    </submittedName>
</protein>
<evidence type="ECO:0000313" key="2">
    <source>
        <dbReference type="Proteomes" id="UP001278766"/>
    </source>
</evidence>
<name>A0AAE0LQE8_9PEZI</name>
<reference evidence="1" key="2">
    <citation type="submission" date="2023-06" db="EMBL/GenBank/DDBJ databases">
        <authorList>
            <consortium name="Lawrence Berkeley National Laboratory"/>
            <person name="Haridas S."/>
            <person name="Hensen N."/>
            <person name="Bonometti L."/>
            <person name="Westerberg I."/>
            <person name="Brannstrom I.O."/>
            <person name="Guillou S."/>
            <person name="Cros-Aarteil S."/>
            <person name="Calhoun S."/>
            <person name="Kuo A."/>
            <person name="Mondo S."/>
            <person name="Pangilinan J."/>
            <person name="Riley R."/>
            <person name="Labutti K."/>
            <person name="Andreopoulos B."/>
            <person name="Lipzen A."/>
            <person name="Chen C."/>
            <person name="Yanf M."/>
            <person name="Daum C."/>
            <person name="Ng V."/>
            <person name="Clum A."/>
            <person name="Steindorff A."/>
            <person name="Ohm R."/>
            <person name="Martin F."/>
            <person name="Silar P."/>
            <person name="Natvig D."/>
            <person name="Lalanne C."/>
            <person name="Gautier V."/>
            <person name="Ament-Velasquez S.L."/>
            <person name="Kruys A."/>
            <person name="Hutchinson M.I."/>
            <person name="Powell A.J."/>
            <person name="Barry K."/>
            <person name="Miller A.N."/>
            <person name="Grigoriev I.V."/>
            <person name="Debuchy R."/>
            <person name="Gladieux P."/>
            <person name="Thoren M.H."/>
            <person name="Johannesson H."/>
        </authorList>
    </citation>
    <scope>NUCLEOTIDE SEQUENCE</scope>
    <source>
        <strain evidence="1">CBS 168.71</strain>
    </source>
</reference>
<sequence>MDLQPPSDAMIRDGFHRQVGQYGHELSSFVSAELGGPPSGLSITLETIEWPESVSGSPANWVWFVGSADLAVERAVLRFFQTDVGKRALSADGVEFKLGSAPLRLPSDSANNCLCPAEFIPATAPLQDGQEVVIVFQPASLTRSHICIPATTGGWLQVSPHTHLEQITAVKPRDQRAG</sequence>
<accession>A0AAE0LQE8</accession>
<dbReference type="GeneID" id="87841372"/>
<dbReference type="Proteomes" id="UP001278766">
    <property type="component" value="Unassembled WGS sequence"/>
</dbReference>
<comment type="caution">
    <text evidence="1">The sequence shown here is derived from an EMBL/GenBank/DDBJ whole genome shotgun (WGS) entry which is preliminary data.</text>
</comment>
<proteinExistence type="predicted"/>
<organism evidence="1 2">
    <name type="scientific">Chaetomium fimeti</name>
    <dbReference type="NCBI Taxonomy" id="1854472"/>
    <lineage>
        <taxon>Eukaryota</taxon>
        <taxon>Fungi</taxon>
        <taxon>Dikarya</taxon>
        <taxon>Ascomycota</taxon>
        <taxon>Pezizomycotina</taxon>
        <taxon>Sordariomycetes</taxon>
        <taxon>Sordariomycetidae</taxon>
        <taxon>Sordariales</taxon>
        <taxon>Chaetomiaceae</taxon>
        <taxon>Chaetomium</taxon>
    </lineage>
</organism>